<accession>A0A1E5Q7K9</accession>
<evidence type="ECO:0000256" key="4">
    <source>
        <dbReference type="ARBA" id="ARBA00022777"/>
    </source>
</evidence>
<dbReference type="InterPro" id="IPR004358">
    <property type="entry name" value="Sig_transdc_His_kin-like_C"/>
</dbReference>
<dbReference type="PROSITE" id="PS50109">
    <property type="entry name" value="HIS_KIN"/>
    <property type="match status" value="1"/>
</dbReference>
<dbReference type="SUPFAM" id="SSF55874">
    <property type="entry name" value="ATPase domain of HSP90 chaperone/DNA topoisomerase II/histidine kinase"/>
    <property type="match status" value="1"/>
</dbReference>
<dbReference type="EMBL" id="MCGG01000027">
    <property type="protein sequence ID" value="OEJ66944.1"/>
    <property type="molecule type" value="Genomic_DNA"/>
</dbReference>
<comment type="caution">
    <text evidence="7">The sequence shown here is derived from an EMBL/GenBank/DDBJ whole genome shotgun (WGS) entry which is preliminary data.</text>
</comment>
<keyword evidence="3" id="KW-0808">Transferase</keyword>
<dbReference type="EC" id="2.7.13.3" evidence="2"/>
<gene>
    <name evidence="7" type="ORF">BEN30_11175</name>
</gene>
<evidence type="ECO:0000256" key="5">
    <source>
        <dbReference type="ARBA" id="ARBA00023012"/>
    </source>
</evidence>
<evidence type="ECO:0000313" key="8">
    <source>
        <dbReference type="Proteomes" id="UP000095347"/>
    </source>
</evidence>
<dbReference type="Proteomes" id="UP000095347">
    <property type="component" value="Unassembled WGS sequence"/>
</dbReference>
<dbReference type="PANTHER" id="PTHR43711">
    <property type="entry name" value="TWO-COMPONENT HISTIDINE KINASE"/>
    <property type="match status" value="1"/>
</dbReference>
<comment type="catalytic activity">
    <reaction evidence="1">
        <text>ATP + protein L-histidine = ADP + protein N-phospho-L-histidine.</text>
        <dbReference type="EC" id="2.7.13.3"/>
    </reaction>
</comment>
<dbReference type="InterPro" id="IPR050736">
    <property type="entry name" value="Sensor_HK_Regulatory"/>
</dbReference>
<dbReference type="GO" id="GO:0000160">
    <property type="term" value="P:phosphorelay signal transduction system"/>
    <property type="evidence" value="ECO:0007669"/>
    <property type="project" value="UniProtKB-KW"/>
</dbReference>
<proteinExistence type="predicted"/>
<evidence type="ECO:0000256" key="2">
    <source>
        <dbReference type="ARBA" id="ARBA00012438"/>
    </source>
</evidence>
<dbReference type="GO" id="GO:0004673">
    <property type="term" value="F:protein histidine kinase activity"/>
    <property type="evidence" value="ECO:0007669"/>
    <property type="project" value="UniProtKB-EC"/>
</dbReference>
<evidence type="ECO:0000256" key="3">
    <source>
        <dbReference type="ARBA" id="ARBA00022679"/>
    </source>
</evidence>
<keyword evidence="5" id="KW-0902">Two-component regulatory system</keyword>
<dbReference type="InterPro" id="IPR005467">
    <property type="entry name" value="His_kinase_dom"/>
</dbReference>
<feature type="domain" description="Histidine kinase" evidence="6">
    <location>
        <begin position="1"/>
        <end position="113"/>
    </location>
</feature>
<dbReference type="Gene3D" id="3.30.565.10">
    <property type="entry name" value="Histidine kinase-like ATPase, C-terminal domain"/>
    <property type="match status" value="1"/>
</dbReference>
<dbReference type="STRING" id="28181.BEN30_11175"/>
<dbReference type="Pfam" id="PF02518">
    <property type="entry name" value="HATPase_c"/>
    <property type="match status" value="1"/>
</dbReference>
<sequence>MDSVRTKQVLINLLNNAIKFTDCGHVVMRNSRDAFGHTITISDTGIGMTKDQVEVALMPFKQIHGNSLSRRYQGTGLGLSLSRKIMELLGGDLHVESEPDKGTTVTLHFPQNIVVPPSTV</sequence>
<evidence type="ECO:0000313" key="7">
    <source>
        <dbReference type="EMBL" id="OEJ66944.1"/>
    </source>
</evidence>
<keyword evidence="4" id="KW-0418">Kinase</keyword>
<name>A0A1E5Q7K9_9PROT</name>
<dbReference type="AlphaFoldDB" id="A0A1E5Q7K9"/>
<reference evidence="8" key="1">
    <citation type="submission" date="2016-07" db="EMBL/GenBank/DDBJ databases">
        <authorList>
            <person name="Florea S."/>
            <person name="Webb J.S."/>
            <person name="Jaromczyk J."/>
            <person name="Schardl C.L."/>
        </authorList>
    </citation>
    <scope>NUCLEOTIDE SEQUENCE [LARGE SCALE GENOMIC DNA]</scope>
    <source>
        <strain evidence="8">MV-1</strain>
    </source>
</reference>
<dbReference type="PRINTS" id="PR00344">
    <property type="entry name" value="BCTRLSENSOR"/>
</dbReference>
<evidence type="ECO:0000256" key="1">
    <source>
        <dbReference type="ARBA" id="ARBA00000085"/>
    </source>
</evidence>
<organism evidence="7 8">
    <name type="scientific">Magnetovibrio blakemorei</name>
    <dbReference type="NCBI Taxonomy" id="28181"/>
    <lineage>
        <taxon>Bacteria</taxon>
        <taxon>Pseudomonadati</taxon>
        <taxon>Pseudomonadota</taxon>
        <taxon>Alphaproteobacteria</taxon>
        <taxon>Rhodospirillales</taxon>
        <taxon>Magnetovibrionaceae</taxon>
        <taxon>Magnetovibrio</taxon>
    </lineage>
</organism>
<protein>
    <recommendedName>
        <fullName evidence="2">histidine kinase</fullName>
        <ecNumber evidence="2">2.7.13.3</ecNumber>
    </recommendedName>
</protein>
<dbReference type="SMART" id="SM00387">
    <property type="entry name" value="HATPase_c"/>
    <property type="match status" value="1"/>
</dbReference>
<keyword evidence="8" id="KW-1185">Reference proteome</keyword>
<dbReference type="CDD" id="cd16922">
    <property type="entry name" value="HATPase_EvgS-ArcB-TorS-like"/>
    <property type="match status" value="1"/>
</dbReference>
<dbReference type="InterPro" id="IPR003594">
    <property type="entry name" value="HATPase_dom"/>
</dbReference>
<dbReference type="InterPro" id="IPR036890">
    <property type="entry name" value="HATPase_C_sf"/>
</dbReference>
<evidence type="ECO:0000259" key="6">
    <source>
        <dbReference type="PROSITE" id="PS50109"/>
    </source>
</evidence>
<dbReference type="PANTHER" id="PTHR43711:SF26">
    <property type="entry name" value="SENSOR HISTIDINE KINASE RCSC"/>
    <property type="match status" value="1"/>
</dbReference>